<protein>
    <submittedName>
        <fullName evidence="2">Uncharacterized protein</fullName>
    </submittedName>
</protein>
<evidence type="ECO:0000313" key="2">
    <source>
        <dbReference type="EMBL" id="OAX37890.1"/>
    </source>
</evidence>
<dbReference type="Proteomes" id="UP000092154">
    <property type="component" value="Unassembled WGS sequence"/>
</dbReference>
<evidence type="ECO:0000256" key="1">
    <source>
        <dbReference type="SAM" id="Phobius"/>
    </source>
</evidence>
<sequence length="170" mass="19683">MSQILSCQRFHFEPAPYDYPTQFAGQLGAADEPLSLKERVSKARYYAEEERTMKRLDSLLWYLLFCLPYAFVHGFPVNLSWSYFGSTRLRLAETQYTKLVPGLYEVFYAIENGTFTSHERHILFGLRSAFGHLMSLTKCDRRVPVRVPAQHSCGYLLEAISVQLSKKKKL</sequence>
<dbReference type="AlphaFoldDB" id="A0A1B7MZ56"/>
<accession>A0A1B7MZ56</accession>
<proteinExistence type="predicted"/>
<reference evidence="2 3" key="1">
    <citation type="submission" date="2016-06" db="EMBL/GenBank/DDBJ databases">
        <title>Comparative genomics of the ectomycorrhizal sister species Rhizopogon vinicolor and Rhizopogon vesiculosus (Basidiomycota: Boletales) reveals a divergence of the mating type B locus.</title>
        <authorList>
            <consortium name="DOE Joint Genome Institute"/>
            <person name="Mujic A.B."/>
            <person name="Kuo A."/>
            <person name="Tritt A."/>
            <person name="Lipzen A."/>
            <person name="Chen C."/>
            <person name="Johnson J."/>
            <person name="Sharma A."/>
            <person name="Barry K."/>
            <person name="Grigoriev I.V."/>
            <person name="Spatafora J.W."/>
        </authorList>
    </citation>
    <scope>NUCLEOTIDE SEQUENCE [LARGE SCALE GENOMIC DNA]</scope>
    <source>
        <strain evidence="2 3">AM-OR11-026</strain>
    </source>
</reference>
<keyword evidence="1" id="KW-1133">Transmembrane helix</keyword>
<feature type="transmembrane region" description="Helical" evidence="1">
    <location>
        <begin position="59"/>
        <end position="81"/>
    </location>
</feature>
<dbReference type="InParanoid" id="A0A1B7MZ56"/>
<keyword evidence="1" id="KW-0472">Membrane</keyword>
<gene>
    <name evidence="2" type="ORF">K503DRAFT_783286</name>
</gene>
<keyword evidence="3" id="KW-1185">Reference proteome</keyword>
<organism evidence="2 3">
    <name type="scientific">Rhizopogon vinicolor AM-OR11-026</name>
    <dbReference type="NCBI Taxonomy" id="1314800"/>
    <lineage>
        <taxon>Eukaryota</taxon>
        <taxon>Fungi</taxon>
        <taxon>Dikarya</taxon>
        <taxon>Basidiomycota</taxon>
        <taxon>Agaricomycotina</taxon>
        <taxon>Agaricomycetes</taxon>
        <taxon>Agaricomycetidae</taxon>
        <taxon>Boletales</taxon>
        <taxon>Suillineae</taxon>
        <taxon>Rhizopogonaceae</taxon>
        <taxon>Rhizopogon</taxon>
    </lineage>
</organism>
<evidence type="ECO:0000313" key="3">
    <source>
        <dbReference type="Proteomes" id="UP000092154"/>
    </source>
</evidence>
<name>A0A1B7MZ56_9AGAM</name>
<dbReference type="EMBL" id="KV448324">
    <property type="protein sequence ID" value="OAX37890.1"/>
    <property type="molecule type" value="Genomic_DNA"/>
</dbReference>
<keyword evidence="1" id="KW-0812">Transmembrane</keyword>